<keyword evidence="3" id="KW-1185">Reference proteome</keyword>
<accession>A0A5P1E3K6</accession>
<proteinExistence type="predicted"/>
<protein>
    <submittedName>
        <fullName evidence="2">Uncharacterized protein</fullName>
    </submittedName>
</protein>
<evidence type="ECO:0000256" key="1">
    <source>
        <dbReference type="SAM" id="MobiDB-lite"/>
    </source>
</evidence>
<dbReference type="EMBL" id="CM007390">
    <property type="protein sequence ID" value="ONK57108.1"/>
    <property type="molecule type" value="Genomic_DNA"/>
</dbReference>
<dbReference type="AlphaFoldDB" id="A0A5P1E3K6"/>
<reference evidence="3" key="1">
    <citation type="journal article" date="2017" name="Nat. Commun.">
        <title>The asparagus genome sheds light on the origin and evolution of a young Y chromosome.</title>
        <authorList>
            <person name="Harkess A."/>
            <person name="Zhou J."/>
            <person name="Xu C."/>
            <person name="Bowers J.E."/>
            <person name="Van der Hulst R."/>
            <person name="Ayyampalayam S."/>
            <person name="Mercati F."/>
            <person name="Riccardi P."/>
            <person name="McKain M.R."/>
            <person name="Kakrana A."/>
            <person name="Tang H."/>
            <person name="Ray J."/>
            <person name="Groenendijk J."/>
            <person name="Arikit S."/>
            <person name="Mathioni S.M."/>
            <person name="Nakano M."/>
            <person name="Shan H."/>
            <person name="Telgmann-Rauber A."/>
            <person name="Kanno A."/>
            <person name="Yue Z."/>
            <person name="Chen H."/>
            <person name="Li W."/>
            <person name="Chen Y."/>
            <person name="Xu X."/>
            <person name="Zhang Y."/>
            <person name="Luo S."/>
            <person name="Chen H."/>
            <person name="Gao J."/>
            <person name="Mao Z."/>
            <person name="Pires J.C."/>
            <person name="Luo M."/>
            <person name="Kudrna D."/>
            <person name="Wing R.A."/>
            <person name="Meyers B.C."/>
            <person name="Yi K."/>
            <person name="Kong H."/>
            <person name="Lavrijsen P."/>
            <person name="Sunseri F."/>
            <person name="Falavigna A."/>
            <person name="Ye Y."/>
            <person name="Leebens-Mack J.H."/>
            <person name="Chen G."/>
        </authorList>
    </citation>
    <scope>NUCLEOTIDE SEQUENCE [LARGE SCALE GENOMIC DNA]</scope>
    <source>
        <strain evidence="3">cv. DH0086</strain>
    </source>
</reference>
<sequence length="146" mass="16110">MVASLRRSKRIAIYIVHGVEEYTSEVDVDLREAEVVNEENKEDNEDNEVTEEAQDEDNEGTSHEKPQPSNTGATQESGQISSMTTTNLSQSFTPTQDQTPNYSPTPVKTTPNATRGNVCISVAQVREAAQQMQQGKKATTKPAWKP</sequence>
<feature type="compositionally biased region" description="Acidic residues" evidence="1">
    <location>
        <begin position="35"/>
        <end position="59"/>
    </location>
</feature>
<dbReference type="Gramene" id="ONK57108">
    <property type="protein sequence ID" value="ONK57108"/>
    <property type="gene ID" value="A4U43_C10F16700"/>
</dbReference>
<evidence type="ECO:0000313" key="3">
    <source>
        <dbReference type="Proteomes" id="UP000243459"/>
    </source>
</evidence>
<gene>
    <name evidence="2" type="ORF">A4U43_C10F16700</name>
</gene>
<feature type="compositionally biased region" description="Polar residues" evidence="1">
    <location>
        <begin position="67"/>
        <end position="114"/>
    </location>
</feature>
<evidence type="ECO:0000313" key="2">
    <source>
        <dbReference type="EMBL" id="ONK57108.1"/>
    </source>
</evidence>
<feature type="region of interest" description="Disordered" evidence="1">
    <location>
        <begin position="21"/>
        <end position="114"/>
    </location>
</feature>
<organism evidence="2 3">
    <name type="scientific">Asparagus officinalis</name>
    <name type="common">Garden asparagus</name>
    <dbReference type="NCBI Taxonomy" id="4686"/>
    <lineage>
        <taxon>Eukaryota</taxon>
        <taxon>Viridiplantae</taxon>
        <taxon>Streptophyta</taxon>
        <taxon>Embryophyta</taxon>
        <taxon>Tracheophyta</taxon>
        <taxon>Spermatophyta</taxon>
        <taxon>Magnoliopsida</taxon>
        <taxon>Liliopsida</taxon>
        <taxon>Asparagales</taxon>
        <taxon>Asparagaceae</taxon>
        <taxon>Asparagoideae</taxon>
        <taxon>Asparagus</taxon>
    </lineage>
</organism>
<name>A0A5P1E3K6_ASPOF</name>
<dbReference type="Proteomes" id="UP000243459">
    <property type="component" value="Chromosome 10"/>
</dbReference>